<evidence type="ECO:0000259" key="3">
    <source>
        <dbReference type="Pfam" id="PF01425"/>
    </source>
</evidence>
<dbReference type="SUPFAM" id="SSF75304">
    <property type="entry name" value="Amidase signature (AS) enzymes"/>
    <property type="match status" value="1"/>
</dbReference>
<reference evidence="4" key="1">
    <citation type="journal article" date="2020" name="G3 (Bethesda)">
        <title>High-Quality Assemblies for Three Invasive Social Wasps from the &lt;i&gt;Vespula&lt;/i&gt; Genus.</title>
        <authorList>
            <person name="Harrop T.W.R."/>
            <person name="Guhlin J."/>
            <person name="McLaughlin G.M."/>
            <person name="Permina E."/>
            <person name="Stockwell P."/>
            <person name="Gilligan J."/>
            <person name="Le Lec M.F."/>
            <person name="Gruber M.A.M."/>
            <person name="Quinn O."/>
            <person name="Lovegrove M."/>
            <person name="Duncan E.J."/>
            <person name="Remnant E.J."/>
            <person name="Van Eeckhoven J."/>
            <person name="Graham B."/>
            <person name="Knapp R.A."/>
            <person name="Langford K.W."/>
            <person name="Kronenberg Z."/>
            <person name="Press M.O."/>
            <person name="Eacker S.M."/>
            <person name="Wilson-Rankin E.E."/>
            <person name="Purcell J."/>
            <person name="Lester P.J."/>
            <person name="Dearden P.K."/>
        </authorList>
    </citation>
    <scope>NUCLEOTIDE SEQUENCE</scope>
    <source>
        <strain evidence="4">Linc-1</strain>
    </source>
</reference>
<comment type="similarity">
    <text evidence="1">Belongs to the amidase family.</text>
</comment>
<dbReference type="AlphaFoldDB" id="A0A834JA10"/>
<keyword evidence="5" id="KW-1185">Reference proteome</keyword>
<dbReference type="PANTHER" id="PTHR43372">
    <property type="entry name" value="FATTY-ACID AMIDE HYDROLASE"/>
    <property type="match status" value="1"/>
</dbReference>
<dbReference type="InterPro" id="IPR023631">
    <property type="entry name" value="Amidase_dom"/>
</dbReference>
<feature type="active site" description="Charge relay system" evidence="2">
    <location>
        <position position="220"/>
    </location>
</feature>
<dbReference type="PROSITE" id="PS00571">
    <property type="entry name" value="AMIDASES"/>
    <property type="match status" value="1"/>
</dbReference>
<proteinExistence type="inferred from homology"/>
<feature type="domain" description="Amidase" evidence="3">
    <location>
        <begin position="85"/>
        <end position="516"/>
    </location>
</feature>
<organism evidence="4 5">
    <name type="scientific">Vespula germanica</name>
    <name type="common">German yellow jacket</name>
    <name type="synonym">Paravespula germanica</name>
    <dbReference type="NCBI Taxonomy" id="30212"/>
    <lineage>
        <taxon>Eukaryota</taxon>
        <taxon>Metazoa</taxon>
        <taxon>Ecdysozoa</taxon>
        <taxon>Arthropoda</taxon>
        <taxon>Hexapoda</taxon>
        <taxon>Insecta</taxon>
        <taxon>Pterygota</taxon>
        <taxon>Neoptera</taxon>
        <taxon>Endopterygota</taxon>
        <taxon>Hymenoptera</taxon>
        <taxon>Apocrita</taxon>
        <taxon>Aculeata</taxon>
        <taxon>Vespoidea</taxon>
        <taxon>Vespidae</taxon>
        <taxon>Vespinae</taxon>
        <taxon>Vespula</taxon>
    </lineage>
</organism>
<dbReference type="InterPro" id="IPR020556">
    <property type="entry name" value="Amidase_CS"/>
</dbReference>
<dbReference type="GO" id="GO:0012505">
    <property type="term" value="C:endomembrane system"/>
    <property type="evidence" value="ECO:0007669"/>
    <property type="project" value="TreeGrafter"/>
</dbReference>
<evidence type="ECO:0000313" key="4">
    <source>
        <dbReference type="EMBL" id="KAF7381751.1"/>
    </source>
</evidence>
<dbReference type="InterPro" id="IPR036928">
    <property type="entry name" value="AS_sf"/>
</dbReference>
<gene>
    <name evidence="4" type="ORF">HZH68_015624</name>
</gene>
<dbReference type="PIRSF" id="PIRSF001221">
    <property type="entry name" value="Amidase_fungi"/>
    <property type="match status" value="1"/>
</dbReference>
<protein>
    <recommendedName>
        <fullName evidence="3">Amidase domain-containing protein</fullName>
    </recommendedName>
</protein>
<dbReference type="InterPro" id="IPR052739">
    <property type="entry name" value="FAAH2"/>
</dbReference>
<feature type="active site" description="Acyl-ester intermediate" evidence="2">
    <location>
        <position position="244"/>
    </location>
</feature>
<evidence type="ECO:0000256" key="1">
    <source>
        <dbReference type="ARBA" id="ARBA00009199"/>
    </source>
</evidence>
<dbReference type="PANTHER" id="PTHR43372:SF1">
    <property type="entry name" value="LD38433P"/>
    <property type="match status" value="1"/>
</dbReference>
<feature type="active site" description="Charge relay system" evidence="2">
    <location>
        <position position="145"/>
    </location>
</feature>
<accession>A0A834JA10</accession>
<evidence type="ECO:0000256" key="2">
    <source>
        <dbReference type="PIRSR" id="PIRSR001221-1"/>
    </source>
</evidence>
<dbReference type="Gene3D" id="3.90.1300.10">
    <property type="entry name" value="Amidase signature (AS) domain"/>
    <property type="match status" value="1"/>
</dbReference>
<sequence>MCTSIKKKNTNNTLYEKVKKLFLDLLKCIVIELHCIFDCVVDIIFGLYYDQKVKKVSAVTNPLLLDSATTLAEKIRTKQVKAEKVVESFIERCKEVNGLINAIVEERYVEAIKEAKAVDVELQDYDDTSFLKETRPFLGVPFTTKESNEAEGLLHTMGMLSRRNYRSTSDATVVAYLKKAGGILIAKTNIPELNLWVESRNNLYGQTCNPYNITRTVGGSSGGEGAIIAACGSAFSIGSDIGGSIRMPAFYNGVFGMKPSEGMTSLKGIGLRDKYYPESMAEAGPICKKAEDLAPFLKVLVGDKISKLKLDEPVNLKNLKIFYQPESGDLRASKVNDAMRAALRKAVDHFEEITKSATKIKIPGSEYSFKLWRYWMTQENADFKADITNRQSRTNAVSEIHKFISGTSDITFAALLKLIDEDLLPKENSEWAISVTNNMKKYLLEILDDNGVLFYSSTSFPAIYHYSSFLRPYNFGYWCLFNVLKFPVCQVPLGLDYDGLPVGIQVIAAPYNDHLCIAVAKELERAFGGWAFCLPRIIFSLDIKHLF</sequence>
<dbReference type="Proteomes" id="UP000617340">
    <property type="component" value="Unassembled WGS sequence"/>
</dbReference>
<comment type="caution">
    <text evidence="4">The sequence shown here is derived from an EMBL/GenBank/DDBJ whole genome shotgun (WGS) entry which is preliminary data.</text>
</comment>
<evidence type="ECO:0000313" key="5">
    <source>
        <dbReference type="Proteomes" id="UP000617340"/>
    </source>
</evidence>
<dbReference type="EMBL" id="JACSDZ010000021">
    <property type="protein sequence ID" value="KAF7381751.1"/>
    <property type="molecule type" value="Genomic_DNA"/>
</dbReference>
<dbReference type="Pfam" id="PF01425">
    <property type="entry name" value="Amidase"/>
    <property type="match status" value="1"/>
</dbReference>
<name>A0A834JA10_VESGE</name>